<feature type="non-terminal residue" evidence="1">
    <location>
        <position position="1"/>
    </location>
</feature>
<evidence type="ECO:0000313" key="1">
    <source>
        <dbReference type="EMBL" id="RAK83105.1"/>
    </source>
</evidence>
<protein>
    <submittedName>
        <fullName evidence="1">Uncharacterized protein</fullName>
    </submittedName>
</protein>
<organism evidence="1 2">
    <name type="scientific">Aspergillus costaricaensis CBS 115574</name>
    <dbReference type="NCBI Taxonomy" id="1448317"/>
    <lineage>
        <taxon>Eukaryota</taxon>
        <taxon>Fungi</taxon>
        <taxon>Dikarya</taxon>
        <taxon>Ascomycota</taxon>
        <taxon>Pezizomycotina</taxon>
        <taxon>Eurotiomycetes</taxon>
        <taxon>Eurotiomycetidae</taxon>
        <taxon>Eurotiales</taxon>
        <taxon>Aspergillaceae</taxon>
        <taxon>Aspergillus</taxon>
        <taxon>Aspergillus subgen. Circumdati</taxon>
    </lineage>
</organism>
<dbReference type="EMBL" id="KZ824598">
    <property type="protein sequence ID" value="RAK83105.1"/>
    <property type="molecule type" value="Genomic_DNA"/>
</dbReference>
<accession>A0ACD1HY90</accession>
<name>A0ACD1HY90_9EURO</name>
<proteinExistence type="predicted"/>
<gene>
    <name evidence="1" type="ORF">BO79DRAFT_161765</name>
</gene>
<reference evidence="1" key="1">
    <citation type="submission" date="2018-02" db="EMBL/GenBank/DDBJ databases">
        <title>The genomes of Aspergillus section Nigri reveals drivers in fungal speciation.</title>
        <authorList>
            <consortium name="DOE Joint Genome Institute"/>
            <person name="Vesth T.C."/>
            <person name="Nybo J."/>
            <person name="Theobald S."/>
            <person name="Brandl J."/>
            <person name="Frisvad J.C."/>
            <person name="Nielsen K.F."/>
            <person name="Lyhne E.K."/>
            <person name="Kogle M.E."/>
            <person name="Kuo A."/>
            <person name="Riley R."/>
            <person name="Clum A."/>
            <person name="Nolan M."/>
            <person name="Lipzen A."/>
            <person name="Salamov A."/>
            <person name="Henrissat B."/>
            <person name="Wiebenga A."/>
            <person name="De vries R.P."/>
            <person name="Grigoriev I.V."/>
            <person name="Mortensen U.H."/>
            <person name="Andersen M.R."/>
            <person name="Baker S.E."/>
        </authorList>
    </citation>
    <scope>NUCLEOTIDE SEQUENCE</scope>
    <source>
        <strain evidence="1">CBS 115574</strain>
    </source>
</reference>
<evidence type="ECO:0000313" key="2">
    <source>
        <dbReference type="Proteomes" id="UP000249748"/>
    </source>
</evidence>
<keyword evidence="2" id="KW-1185">Reference proteome</keyword>
<sequence>FYKIILEELEAIYNYIIKNLKKKFIIFNTVLFISFILIIKKSREKLYLYINYQKLNTLIYKNLYFIFLINKIIDRLQNIKIFIKFNIY</sequence>
<dbReference type="Proteomes" id="UP000249748">
    <property type="component" value="Unassembled WGS sequence"/>
</dbReference>